<evidence type="ECO:0000313" key="3">
    <source>
        <dbReference type="EMBL" id="AMO67891.1"/>
    </source>
</evidence>
<feature type="signal peptide" evidence="2">
    <location>
        <begin position="1"/>
        <end position="24"/>
    </location>
</feature>
<feature type="chain" id="PRO_5007275010" evidence="2">
    <location>
        <begin position="25"/>
        <end position="296"/>
    </location>
</feature>
<protein>
    <submittedName>
        <fullName evidence="3">Uncharacterized protein</fullName>
    </submittedName>
</protein>
<dbReference type="KEGG" id="zal:AZF00_06055"/>
<dbReference type="GO" id="GO:0016020">
    <property type="term" value="C:membrane"/>
    <property type="evidence" value="ECO:0007669"/>
    <property type="project" value="TreeGrafter"/>
</dbReference>
<keyword evidence="1" id="KW-0472">Membrane</keyword>
<dbReference type="Proteomes" id="UP000074119">
    <property type="component" value="Chromosome"/>
</dbReference>
<feature type="transmembrane region" description="Helical" evidence="1">
    <location>
        <begin position="166"/>
        <end position="187"/>
    </location>
</feature>
<keyword evidence="2" id="KW-0732">Signal</keyword>
<gene>
    <name evidence="3" type="ORF">AZF00_06055</name>
</gene>
<keyword evidence="1" id="KW-0812">Transmembrane</keyword>
<dbReference type="Gene3D" id="1.20.120.1630">
    <property type="match status" value="1"/>
</dbReference>
<dbReference type="PROSITE" id="PS50244">
    <property type="entry name" value="S5A_REDUCTASE"/>
    <property type="match status" value="1"/>
</dbReference>
<dbReference type="Pfam" id="PF06966">
    <property type="entry name" value="DUF1295"/>
    <property type="match status" value="1"/>
</dbReference>
<keyword evidence="1" id="KW-1133">Transmembrane helix</keyword>
<proteinExistence type="predicted"/>
<feature type="transmembrane region" description="Helical" evidence="1">
    <location>
        <begin position="242"/>
        <end position="263"/>
    </location>
</feature>
<feature type="transmembrane region" description="Helical" evidence="1">
    <location>
        <begin position="95"/>
        <end position="114"/>
    </location>
</feature>
<evidence type="ECO:0000256" key="2">
    <source>
        <dbReference type="SAM" id="SignalP"/>
    </source>
</evidence>
<dbReference type="PANTHER" id="PTHR32251">
    <property type="entry name" value="3-OXO-5-ALPHA-STEROID 4-DEHYDROGENASE"/>
    <property type="match status" value="1"/>
</dbReference>
<sequence length="296" mass="32676">MKKVMICTALIVLCIAIATGLAYAGGQGGLNYGPYPALLVCAAIAFSVQWLAFIPAYAFQTEHYYDLIGSSTYVIIVLLALYLSSGLGQGLDDRALLLTALVVIWAARLGPFLFRRVKQAGKDGRFDLIKVSIPRFLLTWTLQGLWVFVTLVAALTAMTSQHREPLGIVAVFGALVWLLGFALEVVADAQKSAFNKQPENAGKFINIGLWRWSRHPNYFGEIMLWCGIALIAVPVLQGWQWLSLISPVFVIFLLTRVSGVPLLEKRSDEKWGGNADYERYKTETSVLIPLPPKRGV</sequence>
<dbReference type="STRING" id="1470434.AZF00_06055"/>
<reference evidence="3 4" key="1">
    <citation type="submission" date="2015-12" db="EMBL/GenBank/DDBJ databases">
        <authorList>
            <person name="Shamseldin A."/>
            <person name="Moawad H."/>
            <person name="Abd El-Rahim W.M."/>
            <person name="Sadowsky M.J."/>
        </authorList>
    </citation>
    <scope>NUCLEOTIDE SEQUENCE [LARGE SCALE GENOMIC DNA]</scope>
    <source>
        <strain evidence="3 4">SM2</strain>
    </source>
</reference>
<dbReference type="RefSeq" id="WP_008246986.1">
    <property type="nucleotide sequence ID" value="NZ_CP014544.1"/>
</dbReference>
<name>A0A127M407_9GAMM</name>
<feature type="transmembrane region" description="Helical" evidence="1">
    <location>
        <begin position="218"/>
        <end position="236"/>
    </location>
</feature>
<feature type="transmembrane region" description="Helical" evidence="1">
    <location>
        <begin position="135"/>
        <end position="160"/>
    </location>
</feature>
<dbReference type="PANTHER" id="PTHR32251:SF17">
    <property type="entry name" value="STEROID 5-ALPHA REDUCTASE C-TERMINAL DOMAIN-CONTAINING PROTEIN"/>
    <property type="match status" value="1"/>
</dbReference>
<dbReference type="EMBL" id="CP014544">
    <property type="protein sequence ID" value="AMO67891.1"/>
    <property type="molecule type" value="Genomic_DNA"/>
</dbReference>
<evidence type="ECO:0000313" key="4">
    <source>
        <dbReference type="Proteomes" id="UP000074119"/>
    </source>
</evidence>
<feature type="transmembrane region" description="Helical" evidence="1">
    <location>
        <begin position="64"/>
        <end position="83"/>
    </location>
</feature>
<organism evidence="3 4">
    <name type="scientific">Zhongshania aliphaticivorans</name>
    <dbReference type="NCBI Taxonomy" id="1470434"/>
    <lineage>
        <taxon>Bacteria</taxon>
        <taxon>Pseudomonadati</taxon>
        <taxon>Pseudomonadota</taxon>
        <taxon>Gammaproteobacteria</taxon>
        <taxon>Cellvibrionales</taxon>
        <taxon>Spongiibacteraceae</taxon>
        <taxon>Zhongshania</taxon>
    </lineage>
</organism>
<accession>A0A127M407</accession>
<dbReference type="InterPro" id="IPR010721">
    <property type="entry name" value="UstE-like"/>
</dbReference>
<feature type="transmembrane region" description="Helical" evidence="1">
    <location>
        <begin position="34"/>
        <end position="57"/>
    </location>
</feature>
<dbReference type="AlphaFoldDB" id="A0A127M407"/>
<evidence type="ECO:0000256" key="1">
    <source>
        <dbReference type="SAM" id="Phobius"/>
    </source>
</evidence>